<evidence type="ECO:0000256" key="8">
    <source>
        <dbReference type="ARBA" id="ARBA00026081"/>
    </source>
</evidence>
<reference evidence="10" key="2">
    <citation type="submission" date="2021-03" db="EMBL/GenBank/DDBJ databases">
        <authorList>
            <person name="Cao W."/>
        </authorList>
    </citation>
    <scope>NUCLEOTIDE SEQUENCE</scope>
    <source>
        <strain evidence="10">110414</strain>
    </source>
</reference>
<organism evidence="10 11">
    <name type="scientific">Pseudoxanthomonas helianthi</name>
    <dbReference type="NCBI Taxonomy" id="1453541"/>
    <lineage>
        <taxon>Bacteria</taxon>
        <taxon>Pseudomonadati</taxon>
        <taxon>Pseudomonadota</taxon>
        <taxon>Gammaproteobacteria</taxon>
        <taxon>Lysobacterales</taxon>
        <taxon>Lysobacteraceae</taxon>
        <taxon>Pseudoxanthomonas</taxon>
    </lineage>
</organism>
<feature type="transmembrane region" description="Helical" evidence="9">
    <location>
        <begin position="316"/>
        <end position="340"/>
    </location>
</feature>
<dbReference type="Proteomes" id="UP000673447">
    <property type="component" value="Unassembled WGS sequence"/>
</dbReference>
<dbReference type="NCBIfam" id="TIGR04408">
    <property type="entry name" value="LptG_lptG"/>
    <property type="match status" value="1"/>
</dbReference>
<feature type="transmembrane region" description="Helical" evidence="9">
    <location>
        <begin position="346"/>
        <end position="363"/>
    </location>
</feature>
<sequence length="368" mass="40580">MIRWRPNLHDLYVGRVVAGTVLLVWAVLLGMDVMIALSNEVRDFGKGTYSFTHALVYVAYTVPGRLYNLFPYAAVIGSLMGLGQLAATSELTALRALGLSRRRLSISVAVALALLTALMVTNMETLGSWSDSQGTAFRAAARSDRVAVARYSGLWAREGDVFLNAQNGEEEMDAEGKPTLLLRDVRLYQVADDGRLASISHAASARHVDGGWMLSDVLRTTFGARSVSQARSPSERWESKLDPAALAIGIANPRYMAARDLAQSIDYRERNGLDAREYEDSYWSRWFYPVNVLALCLAAIPFAFGSLRSGGLGKRLFLGILFSLGFLLLQMLFSRFAAAFKLDFRLAYALPPVIMLGVSAWLFKRRSS</sequence>
<dbReference type="GO" id="GO:0015920">
    <property type="term" value="P:lipopolysaccharide transport"/>
    <property type="evidence" value="ECO:0007669"/>
    <property type="project" value="TreeGrafter"/>
</dbReference>
<protein>
    <submittedName>
        <fullName evidence="10">LPS export ABC transporter permease LptG</fullName>
    </submittedName>
</protein>
<keyword evidence="7 9" id="KW-0472">Membrane</keyword>
<dbReference type="EMBL" id="JAGKTC010000001">
    <property type="protein sequence ID" value="MBP3983114.1"/>
    <property type="molecule type" value="Genomic_DNA"/>
</dbReference>
<keyword evidence="5 9" id="KW-0812">Transmembrane</keyword>
<evidence type="ECO:0000256" key="4">
    <source>
        <dbReference type="ARBA" id="ARBA00022475"/>
    </source>
</evidence>
<keyword evidence="11" id="KW-1185">Reference proteome</keyword>
<evidence type="ECO:0000256" key="9">
    <source>
        <dbReference type="SAM" id="Phobius"/>
    </source>
</evidence>
<comment type="similarity">
    <text evidence="3">Belongs to the LptF/LptG family.</text>
</comment>
<comment type="caution">
    <text evidence="10">The sequence shown here is derived from an EMBL/GenBank/DDBJ whole genome shotgun (WGS) entry which is preliminary data.</text>
</comment>
<evidence type="ECO:0000256" key="2">
    <source>
        <dbReference type="ARBA" id="ARBA00004651"/>
    </source>
</evidence>
<dbReference type="PANTHER" id="PTHR33529:SF2">
    <property type="entry name" value="LIPOPOLYSACCHARIDE EXPORT SYSTEM PERMEASE PROTEIN LPTG"/>
    <property type="match status" value="1"/>
</dbReference>
<evidence type="ECO:0000313" key="11">
    <source>
        <dbReference type="Proteomes" id="UP000673447"/>
    </source>
</evidence>
<reference evidence="10" key="1">
    <citation type="journal article" date="2016" name="Int. J. Syst. Evol. Microbiol.">
        <title>Pseudoxanthomonas helianthi sp. nov., isolated from roots of Jerusalem artichoke (Helianthus tuberosus).</title>
        <authorList>
            <person name="Kittiwongwattana C."/>
            <person name="Thawai C."/>
        </authorList>
    </citation>
    <scope>NUCLEOTIDE SEQUENCE</scope>
    <source>
        <strain evidence="10">110414</strain>
    </source>
</reference>
<dbReference type="GO" id="GO:0043190">
    <property type="term" value="C:ATP-binding cassette (ABC) transporter complex"/>
    <property type="evidence" value="ECO:0007669"/>
    <property type="project" value="InterPro"/>
</dbReference>
<evidence type="ECO:0000256" key="3">
    <source>
        <dbReference type="ARBA" id="ARBA00007725"/>
    </source>
</evidence>
<accession>A0A941ARI1</accession>
<proteinExistence type="inferred from homology"/>
<dbReference type="AlphaFoldDB" id="A0A941ARI1"/>
<dbReference type="InterPro" id="IPR005495">
    <property type="entry name" value="LptG/LptF_permease"/>
</dbReference>
<evidence type="ECO:0000256" key="6">
    <source>
        <dbReference type="ARBA" id="ARBA00022989"/>
    </source>
</evidence>
<dbReference type="GO" id="GO:0055085">
    <property type="term" value="P:transmembrane transport"/>
    <property type="evidence" value="ECO:0007669"/>
    <property type="project" value="InterPro"/>
</dbReference>
<comment type="subcellular location">
    <subcellularLocation>
        <location evidence="2">Cell membrane</location>
        <topology evidence="2">Multi-pass membrane protein</topology>
    </subcellularLocation>
</comment>
<dbReference type="PANTHER" id="PTHR33529">
    <property type="entry name" value="SLR0882 PROTEIN-RELATED"/>
    <property type="match status" value="1"/>
</dbReference>
<dbReference type="Pfam" id="PF03739">
    <property type="entry name" value="LptF_LptG"/>
    <property type="match status" value="1"/>
</dbReference>
<feature type="transmembrane region" description="Helical" evidence="9">
    <location>
        <begin position="69"/>
        <end position="92"/>
    </location>
</feature>
<feature type="transmembrane region" description="Helical" evidence="9">
    <location>
        <begin position="12"/>
        <end position="37"/>
    </location>
</feature>
<gene>
    <name evidence="10" type="primary">lptG</name>
    <name evidence="10" type="ORF">J5837_01650</name>
</gene>
<comment type="subunit">
    <text evidence="8">Component of the lipopolysaccharide transport and assembly complex. The LptBFG transporter is composed of two ATP-binding proteins (LptB) and two transmembrane proteins (LptF and LptG).</text>
</comment>
<keyword evidence="6 9" id="KW-1133">Transmembrane helix</keyword>
<evidence type="ECO:0000256" key="7">
    <source>
        <dbReference type="ARBA" id="ARBA00023136"/>
    </source>
</evidence>
<feature type="transmembrane region" description="Helical" evidence="9">
    <location>
        <begin position="286"/>
        <end position="304"/>
    </location>
</feature>
<evidence type="ECO:0000256" key="1">
    <source>
        <dbReference type="ARBA" id="ARBA00002265"/>
    </source>
</evidence>
<dbReference type="InterPro" id="IPR030923">
    <property type="entry name" value="LptG"/>
</dbReference>
<keyword evidence="4" id="KW-1003">Cell membrane</keyword>
<comment type="function">
    <text evidence="1">Part of the ABC transporter complex LptBFG involved in the translocation of lipopolysaccharide (LPS) from the inner membrane to the outer membrane.</text>
</comment>
<evidence type="ECO:0000313" key="10">
    <source>
        <dbReference type="EMBL" id="MBP3983114.1"/>
    </source>
</evidence>
<name>A0A941ARI1_9GAMM</name>
<evidence type="ECO:0000256" key="5">
    <source>
        <dbReference type="ARBA" id="ARBA00022692"/>
    </source>
</evidence>
<feature type="transmembrane region" description="Helical" evidence="9">
    <location>
        <begin position="104"/>
        <end position="123"/>
    </location>
</feature>